<protein>
    <submittedName>
        <fullName evidence="2">Putative ribonuclease H-like domain-containing protein</fullName>
    </submittedName>
</protein>
<accession>A0A699IZ53</accession>
<feature type="non-terminal residue" evidence="2">
    <location>
        <position position="64"/>
    </location>
</feature>
<dbReference type="EMBL" id="BKCJ010350993">
    <property type="protein sequence ID" value="GEZ98154.1"/>
    <property type="molecule type" value="Genomic_DNA"/>
</dbReference>
<name>A0A699IZ53_TANCI</name>
<dbReference type="SUPFAM" id="SSF53098">
    <property type="entry name" value="Ribonuclease H-like"/>
    <property type="match status" value="1"/>
</dbReference>
<dbReference type="Gene3D" id="3.30.420.10">
    <property type="entry name" value="Ribonuclease H-like superfamily/Ribonuclease H"/>
    <property type="match status" value="1"/>
</dbReference>
<dbReference type="GO" id="GO:0015074">
    <property type="term" value="P:DNA integration"/>
    <property type="evidence" value="ECO:0007669"/>
    <property type="project" value="InterPro"/>
</dbReference>
<evidence type="ECO:0000259" key="1">
    <source>
        <dbReference type="PROSITE" id="PS50994"/>
    </source>
</evidence>
<gene>
    <name evidence="2" type="ORF">Tci_570127</name>
</gene>
<organism evidence="2">
    <name type="scientific">Tanacetum cinerariifolium</name>
    <name type="common">Dalmatian daisy</name>
    <name type="synonym">Chrysanthemum cinerariifolium</name>
    <dbReference type="NCBI Taxonomy" id="118510"/>
    <lineage>
        <taxon>Eukaryota</taxon>
        <taxon>Viridiplantae</taxon>
        <taxon>Streptophyta</taxon>
        <taxon>Embryophyta</taxon>
        <taxon>Tracheophyta</taxon>
        <taxon>Spermatophyta</taxon>
        <taxon>Magnoliopsida</taxon>
        <taxon>eudicotyledons</taxon>
        <taxon>Gunneridae</taxon>
        <taxon>Pentapetalae</taxon>
        <taxon>asterids</taxon>
        <taxon>campanulids</taxon>
        <taxon>Asterales</taxon>
        <taxon>Asteraceae</taxon>
        <taxon>Asteroideae</taxon>
        <taxon>Anthemideae</taxon>
        <taxon>Anthemidinae</taxon>
        <taxon>Tanacetum</taxon>
    </lineage>
</organism>
<evidence type="ECO:0000313" key="2">
    <source>
        <dbReference type="EMBL" id="GEZ98154.1"/>
    </source>
</evidence>
<dbReference type="InterPro" id="IPR036397">
    <property type="entry name" value="RNaseH_sf"/>
</dbReference>
<feature type="domain" description="Integrase catalytic" evidence="1">
    <location>
        <begin position="1"/>
        <end position="64"/>
    </location>
</feature>
<proteinExistence type="predicted"/>
<dbReference type="GO" id="GO:0003676">
    <property type="term" value="F:nucleic acid binding"/>
    <property type="evidence" value="ECO:0007669"/>
    <property type="project" value="InterPro"/>
</dbReference>
<dbReference type="PANTHER" id="PTHR42648:SF32">
    <property type="entry name" value="RIBONUCLEASE H-LIKE DOMAIN, GAG-PRE-INTEGRASE DOMAIN PROTEIN-RELATED"/>
    <property type="match status" value="1"/>
</dbReference>
<dbReference type="InterPro" id="IPR001584">
    <property type="entry name" value="Integrase_cat-core"/>
</dbReference>
<reference evidence="2" key="1">
    <citation type="journal article" date="2019" name="Sci. Rep.">
        <title>Draft genome of Tanacetum cinerariifolium, the natural source of mosquito coil.</title>
        <authorList>
            <person name="Yamashiro T."/>
            <person name="Shiraishi A."/>
            <person name="Satake H."/>
            <person name="Nakayama K."/>
        </authorList>
    </citation>
    <scope>NUCLEOTIDE SEQUENCE</scope>
</reference>
<dbReference type="InterPro" id="IPR012337">
    <property type="entry name" value="RNaseH-like_sf"/>
</dbReference>
<dbReference type="AlphaFoldDB" id="A0A699IZ53"/>
<comment type="caution">
    <text evidence="2">The sequence shown here is derived from an EMBL/GenBank/DDBJ whole genome shotgun (WGS) entry which is preliminary data.</text>
</comment>
<sequence>MNQFCEVKGIMRQYSVAMTPQQNRVAERRNRTLIEAARTMLADSKLPTTFWAEAINTGCYVQNK</sequence>
<dbReference type="PANTHER" id="PTHR42648">
    <property type="entry name" value="TRANSPOSASE, PUTATIVE-RELATED"/>
    <property type="match status" value="1"/>
</dbReference>
<dbReference type="PROSITE" id="PS50994">
    <property type="entry name" value="INTEGRASE"/>
    <property type="match status" value="1"/>
</dbReference>
<dbReference type="InterPro" id="IPR039537">
    <property type="entry name" value="Retrotran_Ty1/copia-like"/>
</dbReference>